<dbReference type="AlphaFoldDB" id="A0A0F8YFE8"/>
<gene>
    <name evidence="1" type="ORF">LCGC14_3161760</name>
</gene>
<sequence length="62" mass="6590">MLKRTRPNAVCKIATLSVISTESVVDDSDPVEGAEEPAKSQLERTVEAASVVPLHVVTGTKK</sequence>
<accession>A0A0F8YFE8</accession>
<reference evidence="1" key="1">
    <citation type="journal article" date="2015" name="Nature">
        <title>Complex archaea that bridge the gap between prokaryotes and eukaryotes.</title>
        <authorList>
            <person name="Spang A."/>
            <person name="Saw J.H."/>
            <person name="Jorgensen S.L."/>
            <person name="Zaremba-Niedzwiedzka K."/>
            <person name="Martijn J."/>
            <person name="Lind A.E."/>
            <person name="van Eijk R."/>
            <person name="Schleper C."/>
            <person name="Guy L."/>
            <person name="Ettema T.J."/>
        </authorList>
    </citation>
    <scope>NUCLEOTIDE SEQUENCE</scope>
</reference>
<comment type="caution">
    <text evidence="1">The sequence shown here is derived from an EMBL/GenBank/DDBJ whole genome shotgun (WGS) entry which is preliminary data.</text>
</comment>
<name>A0A0F8YFE8_9ZZZZ</name>
<proteinExistence type="predicted"/>
<feature type="non-terminal residue" evidence="1">
    <location>
        <position position="62"/>
    </location>
</feature>
<evidence type="ECO:0000313" key="1">
    <source>
        <dbReference type="EMBL" id="KKK46786.1"/>
    </source>
</evidence>
<dbReference type="EMBL" id="LAZR01069906">
    <property type="protein sequence ID" value="KKK46786.1"/>
    <property type="molecule type" value="Genomic_DNA"/>
</dbReference>
<organism evidence="1">
    <name type="scientific">marine sediment metagenome</name>
    <dbReference type="NCBI Taxonomy" id="412755"/>
    <lineage>
        <taxon>unclassified sequences</taxon>
        <taxon>metagenomes</taxon>
        <taxon>ecological metagenomes</taxon>
    </lineage>
</organism>
<protein>
    <submittedName>
        <fullName evidence="1">Uncharacterized protein</fullName>
    </submittedName>
</protein>